<evidence type="ECO:0000313" key="1">
    <source>
        <dbReference type="EMBL" id="MDV6229061.1"/>
    </source>
</evidence>
<dbReference type="EMBL" id="JAWLKE010000001">
    <property type="protein sequence ID" value="MDV6229061.1"/>
    <property type="molecule type" value="Genomic_DNA"/>
</dbReference>
<evidence type="ECO:0008006" key="3">
    <source>
        <dbReference type="Google" id="ProtNLM"/>
    </source>
</evidence>
<proteinExistence type="predicted"/>
<gene>
    <name evidence="1" type="ORF">R3P95_00750</name>
</gene>
<dbReference type="InterPro" id="IPR035985">
    <property type="entry name" value="Ubiquitin-activating_enz"/>
</dbReference>
<dbReference type="SUPFAM" id="SSF69572">
    <property type="entry name" value="Activating enzymes of the ubiquitin-like proteins"/>
    <property type="match status" value="1"/>
</dbReference>
<dbReference type="Proteomes" id="UP001185899">
    <property type="component" value="Unassembled WGS sequence"/>
</dbReference>
<dbReference type="Gene3D" id="3.40.50.720">
    <property type="entry name" value="NAD(P)-binding Rossmann-like Domain"/>
    <property type="match status" value="1"/>
</dbReference>
<sequence>MITPTVRLDPAVAILPRRDGTVQLGWNPETSVVVTPPPGAEPGSILEILRLLAAGHSRPHIVCHAMTLGLSANRTSAMLGELEDSGLLMHGTREPVPPDASPHASQAGPGTVKTVHLVGRGPISDALASGLSRTGVTVSRTSLTPTRYPHSVVRSWNYDVVVLADDLVAEPRLVTDLVRLRIPHLQVRLRDGKGIVGPFVLPGRTSCLRCADLTRCDFEPEWPHLSAQLLGTVGQASSATVLATAAFAFAQLENLIGRSDAALPETADCTMELDFAATGTTVHKRLWSKHPHCDCWH</sequence>
<accession>A0ABU4AS40</accession>
<name>A0ABU4AS40_9NOCA</name>
<reference evidence="1 2" key="1">
    <citation type="submission" date="2023-10" db="EMBL/GenBank/DDBJ databases">
        <title>Development of a sustainable strategy for remediation of hydrocarbon-contaminated territories based on the waste exchange concept.</title>
        <authorList>
            <person name="Krivoruchko A."/>
        </authorList>
    </citation>
    <scope>NUCLEOTIDE SEQUENCE [LARGE SCALE GENOMIC DNA]</scope>
    <source>
        <strain evidence="1 2">IEGM 1322</strain>
    </source>
</reference>
<keyword evidence="2" id="KW-1185">Reference proteome</keyword>
<protein>
    <recommendedName>
        <fullName evidence="3">Bacteriocin biosynthesis cyclodehydratase domain-containing protein</fullName>
    </recommendedName>
</protein>
<evidence type="ECO:0000313" key="2">
    <source>
        <dbReference type="Proteomes" id="UP001185899"/>
    </source>
</evidence>
<organism evidence="1 2">
    <name type="scientific">Rhodococcus cercidiphylli</name>
    <dbReference type="NCBI Taxonomy" id="489916"/>
    <lineage>
        <taxon>Bacteria</taxon>
        <taxon>Bacillati</taxon>
        <taxon>Actinomycetota</taxon>
        <taxon>Actinomycetes</taxon>
        <taxon>Mycobacteriales</taxon>
        <taxon>Nocardiaceae</taxon>
        <taxon>Rhodococcus</taxon>
    </lineage>
</organism>
<dbReference type="RefSeq" id="WP_149405485.1">
    <property type="nucleotide sequence ID" value="NZ_JAWLKE010000001.1"/>
</dbReference>
<comment type="caution">
    <text evidence="1">The sequence shown here is derived from an EMBL/GenBank/DDBJ whole genome shotgun (WGS) entry which is preliminary data.</text>
</comment>